<dbReference type="GO" id="GO:0008199">
    <property type="term" value="F:ferric iron binding"/>
    <property type="evidence" value="ECO:0007669"/>
    <property type="project" value="InterPro"/>
</dbReference>
<evidence type="ECO:0000313" key="12">
    <source>
        <dbReference type="Proteomes" id="UP000008141"/>
    </source>
</evidence>
<dbReference type="InterPro" id="IPR009040">
    <property type="entry name" value="Ferritin-like_diiron"/>
</dbReference>
<dbReference type="GO" id="GO:0005737">
    <property type="term" value="C:cytoplasm"/>
    <property type="evidence" value="ECO:0007669"/>
    <property type="project" value="TreeGrafter"/>
</dbReference>
<keyword evidence="4 8" id="KW-0408">Iron</keyword>
<evidence type="ECO:0000256" key="2">
    <source>
        <dbReference type="ARBA" id="ARBA00022434"/>
    </source>
</evidence>
<comment type="function">
    <text evidence="8">Stores iron in a soluble, non-toxic, readily available form. Important for iron homeostasis. Iron is taken up in the ferrous form and deposited as ferric hydroxides after oxidation.</text>
</comment>
<dbReference type="AlphaFoldDB" id="E1ZBP2"/>
<evidence type="ECO:0000259" key="10">
    <source>
        <dbReference type="PROSITE" id="PS50905"/>
    </source>
</evidence>
<accession>E1ZBP2</accession>
<comment type="function">
    <text evidence="5">Stores iron in a soluble, non-toxic, readily available form. Important for iron homeostasis. Has ferroxidase activity. Iron is taken up in the ferrous form and deposited as ferric hydroxides after oxidation.</text>
</comment>
<evidence type="ECO:0000256" key="3">
    <source>
        <dbReference type="ARBA" id="ARBA00022723"/>
    </source>
</evidence>
<evidence type="ECO:0000256" key="1">
    <source>
        <dbReference type="ARBA" id="ARBA00007513"/>
    </source>
</evidence>
<dbReference type="Pfam" id="PF00210">
    <property type="entry name" value="Ferritin"/>
    <property type="match status" value="1"/>
</dbReference>
<feature type="domain" description="Ferritin-like diiron" evidence="10">
    <location>
        <begin position="56"/>
        <end position="229"/>
    </location>
</feature>
<dbReference type="GO" id="GO:0006826">
    <property type="term" value="P:iron ion transport"/>
    <property type="evidence" value="ECO:0007669"/>
    <property type="project" value="InterPro"/>
</dbReference>
<evidence type="ECO:0000256" key="5">
    <source>
        <dbReference type="ARBA" id="ARBA00025111"/>
    </source>
</evidence>
<dbReference type="GeneID" id="17356092"/>
<dbReference type="InParanoid" id="E1ZBP2"/>
<gene>
    <name evidence="11" type="ORF">CHLNCDRAFT_144557</name>
</gene>
<dbReference type="PANTHER" id="PTHR11431:SF75">
    <property type="entry name" value="FERRITIN"/>
    <property type="match status" value="1"/>
</dbReference>
<dbReference type="InterPro" id="IPR012347">
    <property type="entry name" value="Ferritin-like"/>
</dbReference>
<comment type="subunit">
    <text evidence="6">Oligomer of 24 subunits. There are two types of subunits: L (light) chain and H (heavy) chain. The major chain can be light or heavy, depending on the species and tissue type. The functional molecule forms a roughly spherical shell with a diameter of 12 nm and contains a central cavity into which the insoluble mineral iron core is deposited.</text>
</comment>
<keyword evidence="12" id="KW-1185">Reference proteome</keyword>
<dbReference type="OrthoDB" id="186462at2759"/>
<dbReference type="InterPro" id="IPR001519">
    <property type="entry name" value="Ferritin"/>
</dbReference>
<proteinExistence type="inferred from homology"/>
<dbReference type="Proteomes" id="UP000008141">
    <property type="component" value="Unassembled WGS sequence"/>
</dbReference>
<name>E1ZBP2_CHLVA</name>
<keyword evidence="2 8" id="KW-0409">Iron storage</keyword>
<comment type="catalytic activity">
    <reaction evidence="7 8">
        <text>4 Fe(2+) + O2 + 4 H(+) = 4 Fe(3+) + 2 H2O</text>
        <dbReference type="Rhea" id="RHEA:11148"/>
        <dbReference type="ChEBI" id="CHEBI:15377"/>
        <dbReference type="ChEBI" id="CHEBI:15378"/>
        <dbReference type="ChEBI" id="CHEBI:15379"/>
        <dbReference type="ChEBI" id="CHEBI:29033"/>
        <dbReference type="ChEBI" id="CHEBI:29034"/>
        <dbReference type="EC" id="1.16.3.1"/>
    </reaction>
</comment>
<dbReference type="GO" id="GO:0006879">
    <property type="term" value="P:intracellular iron ion homeostasis"/>
    <property type="evidence" value="ECO:0007669"/>
    <property type="project" value="UniProtKB-KW"/>
</dbReference>
<dbReference type="PANTHER" id="PTHR11431">
    <property type="entry name" value="FERRITIN"/>
    <property type="match status" value="1"/>
</dbReference>
<organism evidence="12">
    <name type="scientific">Chlorella variabilis</name>
    <name type="common">Green alga</name>
    <dbReference type="NCBI Taxonomy" id="554065"/>
    <lineage>
        <taxon>Eukaryota</taxon>
        <taxon>Viridiplantae</taxon>
        <taxon>Chlorophyta</taxon>
        <taxon>core chlorophytes</taxon>
        <taxon>Trebouxiophyceae</taxon>
        <taxon>Chlorellales</taxon>
        <taxon>Chlorellaceae</taxon>
        <taxon>Chlorella clade</taxon>
        <taxon>Chlorella</taxon>
    </lineage>
</organism>
<comment type="similarity">
    <text evidence="1 8">Belongs to the ferritin family.</text>
</comment>
<evidence type="ECO:0000256" key="9">
    <source>
        <dbReference type="SAM" id="MobiDB-lite"/>
    </source>
</evidence>
<feature type="region of interest" description="Disordered" evidence="9">
    <location>
        <begin position="1"/>
        <end position="23"/>
    </location>
</feature>
<keyword evidence="3 8" id="KW-0479">Metal-binding</keyword>
<reference evidence="11 12" key="1">
    <citation type="journal article" date="2010" name="Plant Cell">
        <title>The Chlorella variabilis NC64A genome reveals adaptation to photosymbiosis, coevolution with viruses, and cryptic sex.</title>
        <authorList>
            <person name="Blanc G."/>
            <person name="Duncan G."/>
            <person name="Agarkova I."/>
            <person name="Borodovsky M."/>
            <person name="Gurnon J."/>
            <person name="Kuo A."/>
            <person name="Lindquist E."/>
            <person name="Lucas S."/>
            <person name="Pangilinan J."/>
            <person name="Polle J."/>
            <person name="Salamov A."/>
            <person name="Terry A."/>
            <person name="Yamada T."/>
            <person name="Dunigan D.D."/>
            <person name="Grigoriev I.V."/>
            <person name="Claverie J.M."/>
            <person name="Van Etten J.L."/>
        </authorList>
    </citation>
    <scope>NUCLEOTIDE SEQUENCE [LARGE SCALE GENOMIC DNA]</scope>
    <source>
        <strain evidence="11 12">NC64A</strain>
    </source>
</reference>
<evidence type="ECO:0000313" key="11">
    <source>
        <dbReference type="EMBL" id="EFN56891.1"/>
    </source>
</evidence>
<dbReference type="GO" id="GO:0004322">
    <property type="term" value="F:ferroxidase activity"/>
    <property type="evidence" value="ECO:0007669"/>
    <property type="project" value="UniProtKB-EC"/>
</dbReference>
<dbReference type="InterPro" id="IPR009078">
    <property type="entry name" value="Ferritin-like_SF"/>
</dbReference>
<evidence type="ECO:0000256" key="6">
    <source>
        <dbReference type="ARBA" id="ARBA00026060"/>
    </source>
</evidence>
<dbReference type="PROSITE" id="PS50905">
    <property type="entry name" value="FERRITIN_LIKE"/>
    <property type="match status" value="1"/>
</dbReference>
<dbReference type="SUPFAM" id="SSF47240">
    <property type="entry name" value="Ferritin-like"/>
    <property type="match status" value="1"/>
</dbReference>
<dbReference type="CDD" id="cd01056">
    <property type="entry name" value="Euk_Ferritin"/>
    <property type="match status" value="1"/>
</dbReference>
<keyword evidence="8" id="KW-0560">Oxidoreductase</keyword>
<sequence length="254" mass="27742">MTSVVAPEKREPTSQTEGKYKESLPGVVNLPLDEVKQRRYGETQQGQVNRATFVRVDYAGELEEAVNRQIDFDFSLGYTLLAMAAYFDRDTVSLPGIAKYFRSMSESSWSDAEKKIAFQNMRGGKVQLMAVPMPDSDYYNADKGDALYAFELALALQKLGLDKLKAMHGLADQSDDYQVGQGAAGAAVAGLLNVAGADVAALFMSAAVLAQDFIEDEMSSLAKTVKELGDRACELKRVGTGHGVFHFDERIDSL</sequence>
<dbReference type="Gene3D" id="1.20.1260.10">
    <property type="match status" value="1"/>
</dbReference>
<feature type="compositionally biased region" description="Basic and acidic residues" evidence="9">
    <location>
        <begin position="7"/>
        <end position="22"/>
    </location>
</feature>
<evidence type="ECO:0000256" key="8">
    <source>
        <dbReference type="RuleBase" id="RU361145"/>
    </source>
</evidence>
<dbReference type="RefSeq" id="XP_005848993.1">
    <property type="nucleotide sequence ID" value="XM_005848931.1"/>
</dbReference>
<dbReference type="EMBL" id="GL433841">
    <property type="protein sequence ID" value="EFN56891.1"/>
    <property type="molecule type" value="Genomic_DNA"/>
</dbReference>
<dbReference type="eggNOG" id="KOG2332">
    <property type="taxonomic scope" value="Eukaryota"/>
</dbReference>
<evidence type="ECO:0000256" key="4">
    <source>
        <dbReference type="ARBA" id="ARBA00023004"/>
    </source>
</evidence>
<dbReference type="GO" id="GO:0008198">
    <property type="term" value="F:ferrous iron binding"/>
    <property type="evidence" value="ECO:0007669"/>
    <property type="project" value="TreeGrafter"/>
</dbReference>
<dbReference type="EC" id="1.16.3.1" evidence="8"/>
<dbReference type="STRING" id="554065.E1ZBP2"/>
<protein>
    <recommendedName>
        <fullName evidence="8">Ferritin</fullName>
        <ecNumber evidence="8">1.16.3.1</ecNumber>
    </recommendedName>
</protein>
<dbReference type="InterPro" id="IPR008331">
    <property type="entry name" value="Ferritin_DPS_dom"/>
</dbReference>
<dbReference type="KEGG" id="cvr:CHLNCDRAFT_144557"/>
<evidence type="ECO:0000256" key="7">
    <source>
        <dbReference type="ARBA" id="ARBA00047990"/>
    </source>
</evidence>